<protein>
    <recommendedName>
        <fullName evidence="1">Chromo domain-containing protein</fullName>
    </recommendedName>
</protein>
<proteinExistence type="predicted"/>
<accession>A0A540NBN1</accession>
<keyword evidence="3" id="KW-1185">Reference proteome</keyword>
<name>A0A540NBN1_MALBA</name>
<dbReference type="SUPFAM" id="SSF54160">
    <property type="entry name" value="Chromo domain-like"/>
    <property type="match status" value="1"/>
</dbReference>
<evidence type="ECO:0000313" key="3">
    <source>
        <dbReference type="Proteomes" id="UP000315295"/>
    </source>
</evidence>
<comment type="caution">
    <text evidence="2">The sequence shown here is derived from an EMBL/GenBank/DDBJ whole genome shotgun (WGS) entry which is preliminary data.</text>
</comment>
<feature type="domain" description="Chromo" evidence="1">
    <location>
        <begin position="31"/>
        <end position="72"/>
    </location>
</feature>
<gene>
    <name evidence="2" type="ORF">C1H46_005909</name>
</gene>
<dbReference type="Pfam" id="PF00385">
    <property type="entry name" value="Chromo"/>
    <property type="match status" value="1"/>
</dbReference>
<dbReference type="Proteomes" id="UP000315295">
    <property type="component" value="Unassembled WGS sequence"/>
</dbReference>
<sequence length="78" mass="9299">MLRKYVPDPSHIIQIEPLEVNPDVSYVEEPVAIIDRQDKVLRNKVIHLVKVLWRNHAIEEATWETEESMQNQYPFLFV</sequence>
<dbReference type="InterPro" id="IPR023780">
    <property type="entry name" value="Chromo_domain"/>
</dbReference>
<organism evidence="2 3">
    <name type="scientific">Malus baccata</name>
    <name type="common">Siberian crab apple</name>
    <name type="synonym">Pyrus baccata</name>
    <dbReference type="NCBI Taxonomy" id="106549"/>
    <lineage>
        <taxon>Eukaryota</taxon>
        <taxon>Viridiplantae</taxon>
        <taxon>Streptophyta</taxon>
        <taxon>Embryophyta</taxon>
        <taxon>Tracheophyta</taxon>
        <taxon>Spermatophyta</taxon>
        <taxon>Magnoliopsida</taxon>
        <taxon>eudicotyledons</taxon>
        <taxon>Gunneridae</taxon>
        <taxon>Pentapetalae</taxon>
        <taxon>rosids</taxon>
        <taxon>fabids</taxon>
        <taxon>Rosales</taxon>
        <taxon>Rosaceae</taxon>
        <taxon>Amygdaloideae</taxon>
        <taxon>Maleae</taxon>
        <taxon>Malus</taxon>
    </lineage>
</organism>
<dbReference type="PANTHER" id="PTHR46148">
    <property type="entry name" value="CHROMO DOMAIN-CONTAINING PROTEIN"/>
    <property type="match status" value="1"/>
</dbReference>
<evidence type="ECO:0000259" key="1">
    <source>
        <dbReference type="Pfam" id="PF00385"/>
    </source>
</evidence>
<dbReference type="EMBL" id="VIEB01000071">
    <property type="protein sequence ID" value="TQE08434.1"/>
    <property type="molecule type" value="Genomic_DNA"/>
</dbReference>
<reference evidence="2 3" key="1">
    <citation type="journal article" date="2019" name="G3 (Bethesda)">
        <title>Sequencing of a Wild Apple (Malus baccata) Genome Unravels the Differences Between Cultivated and Wild Apple Species Regarding Disease Resistance and Cold Tolerance.</title>
        <authorList>
            <person name="Chen X."/>
        </authorList>
    </citation>
    <scope>NUCLEOTIDE SEQUENCE [LARGE SCALE GENOMIC DNA]</scope>
    <source>
        <strain evidence="3">cv. Shandingzi</strain>
        <tissue evidence="2">Leaves</tissue>
    </source>
</reference>
<dbReference type="InterPro" id="IPR016197">
    <property type="entry name" value="Chromo-like_dom_sf"/>
</dbReference>
<dbReference type="PANTHER" id="PTHR46148:SF57">
    <property type="entry name" value="OS12G0499874 PROTEIN"/>
    <property type="match status" value="1"/>
</dbReference>
<dbReference type="AlphaFoldDB" id="A0A540NBN1"/>
<evidence type="ECO:0000313" key="2">
    <source>
        <dbReference type="EMBL" id="TQE08434.1"/>
    </source>
</evidence>